<reference evidence="3 4" key="1">
    <citation type="journal article" date="2017" name="Syst. Appl. Microbiol.">
        <title>Soybeans inoculated with root zone soils of Canadian native legumes harbour diverse and novel Bradyrhizobium spp. that possess agricultural potential.</title>
        <authorList>
            <person name="Bromfield E.S.P."/>
            <person name="Cloutier S."/>
            <person name="Tambong J.T."/>
            <person name="Tran Thi T.V."/>
        </authorList>
    </citation>
    <scope>NUCLEOTIDE SEQUENCE [LARGE SCALE GENOMIC DNA]</scope>
    <source>
        <strain evidence="3 4">323S2</strain>
    </source>
</reference>
<proteinExistence type="predicted"/>
<keyword evidence="1" id="KW-1133">Transmembrane helix</keyword>
<evidence type="ECO:0000313" key="2">
    <source>
        <dbReference type="EMBL" id="NYY95222.1"/>
    </source>
</evidence>
<dbReference type="AlphaFoldDB" id="A0A7Z0TV42"/>
<keyword evidence="1" id="KW-0472">Membrane</keyword>
<dbReference type="EMBL" id="JACBFH010000001">
    <property type="protein sequence ID" value="NYY95222.1"/>
    <property type="molecule type" value="Genomic_DNA"/>
</dbReference>
<organism evidence="2">
    <name type="scientific">Bradyrhizobium barranii subsp. barranii</name>
    <dbReference type="NCBI Taxonomy" id="2823807"/>
    <lineage>
        <taxon>Bacteria</taxon>
        <taxon>Pseudomonadati</taxon>
        <taxon>Pseudomonadota</taxon>
        <taxon>Alphaproteobacteria</taxon>
        <taxon>Hyphomicrobiales</taxon>
        <taxon>Nitrobacteraceae</taxon>
        <taxon>Bradyrhizobium</taxon>
        <taxon>Bradyrhizobium barranii</taxon>
    </lineage>
</organism>
<feature type="transmembrane region" description="Helical" evidence="1">
    <location>
        <begin position="59"/>
        <end position="77"/>
    </location>
</feature>
<sequence length="128" mass="13628">MTTTALLSAAGLLVERVLPSHADLCTELGRNRTACVGVRAFVALAAAIMPPGSLAAQDLMVIAYMNVVVLNSIAYRLSSMRPVRIFRVGVLRSVKDVLGATKAALHLPSNVARVLYLRPMRADAADGR</sequence>
<dbReference type="Proteomes" id="UP000564836">
    <property type="component" value="Chromosome"/>
</dbReference>
<dbReference type="EMBL" id="CP088280">
    <property type="protein sequence ID" value="UGX97962.1"/>
    <property type="molecule type" value="Genomic_DNA"/>
</dbReference>
<gene>
    <name evidence="3" type="ORF">G6321_00023650</name>
    <name evidence="2" type="ORF">G6321_44540</name>
</gene>
<keyword evidence="1" id="KW-0812">Transmembrane</keyword>
<accession>A0A7Z0TV42</accession>
<evidence type="ECO:0000313" key="4">
    <source>
        <dbReference type="Proteomes" id="UP000564836"/>
    </source>
</evidence>
<dbReference type="RefSeq" id="WP_166341857.1">
    <property type="nucleotide sequence ID" value="NZ_CP088280.1"/>
</dbReference>
<reference evidence="3 4" key="3">
    <citation type="journal article" date="2022" name="Int. J. Syst. Evol. Microbiol.">
        <title>Strains of Bradyrhizobium barranii sp. nov. associated with legumes native to Canada are symbionts of soybeans and belong to different subspecies (subsp. barranii subsp. nov. and subsp. apii subsp. nov.) and symbiovars (sv. glycinearum and sv. septentrionale).</title>
        <authorList>
            <person name="Bromfield E.S.P."/>
            <person name="Cloutier S."/>
            <person name="Wasai-Hara S."/>
            <person name="Minamisawa K."/>
        </authorList>
    </citation>
    <scope>NUCLEOTIDE SEQUENCE [LARGE SCALE GENOMIC DNA]</scope>
    <source>
        <strain evidence="3 4">323S2</strain>
    </source>
</reference>
<evidence type="ECO:0000313" key="3">
    <source>
        <dbReference type="EMBL" id="UGX97962.1"/>
    </source>
</evidence>
<evidence type="ECO:0000256" key="1">
    <source>
        <dbReference type="SAM" id="Phobius"/>
    </source>
</evidence>
<name>A0A7Z0TV42_9BRAD</name>
<protein>
    <submittedName>
        <fullName evidence="2">Uncharacterized protein</fullName>
    </submittedName>
</protein>
<reference evidence="2" key="2">
    <citation type="submission" date="2020-06" db="EMBL/GenBank/DDBJ databases">
        <title>Whole Genome Sequence of Bradyrhizobium sp. Strain 323S2.</title>
        <authorList>
            <person name="Bromfield E.S.P."/>
        </authorList>
    </citation>
    <scope>NUCLEOTIDE SEQUENCE [LARGE SCALE GENOMIC DNA]</scope>
    <source>
        <strain evidence="2">323S2</strain>
    </source>
</reference>